<dbReference type="AlphaFoldDB" id="A0ABC8INF3"/>
<sequence length="70" mass="7790">MASSYSLLSDLKAGRCSNTAEVRLLRFSEANKVRDLISVDMLLIDEKIRKARNINGRVLTLGSIGLLIRN</sequence>
<comment type="caution">
    <text evidence="1">The sequence shown here is derived from an EMBL/GenBank/DDBJ whole genome shotgun (WGS) entry which is preliminary data.</text>
</comment>
<evidence type="ECO:0000313" key="1">
    <source>
        <dbReference type="EMBL" id="CAH8284524.1"/>
    </source>
</evidence>
<accession>A0ABC8INF3</accession>
<name>A0ABC8INF3_ERUVS</name>
<reference evidence="1 2" key="1">
    <citation type="submission" date="2022-03" db="EMBL/GenBank/DDBJ databases">
        <authorList>
            <person name="Macdonald S."/>
            <person name="Ahmed S."/>
            <person name="Newling K."/>
        </authorList>
    </citation>
    <scope>NUCLEOTIDE SEQUENCE [LARGE SCALE GENOMIC DNA]</scope>
</reference>
<proteinExistence type="predicted"/>
<organism evidence="1 2">
    <name type="scientific">Eruca vesicaria subsp. sativa</name>
    <name type="common">Garden rocket</name>
    <name type="synonym">Eruca sativa</name>
    <dbReference type="NCBI Taxonomy" id="29727"/>
    <lineage>
        <taxon>Eukaryota</taxon>
        <taxon>Viridiplantae</taxon>
        <taxon>Streptophyta</taxon>
        <taxon>Embryophyta</taxon>
        <taxon>Tracheophyta</taxon>
        <taxon>Spermatophyta</taxon>
        <taxon>Magnoliopsida</taxon>
        <taxon>eudicotyledons</taxon>
        <taxon>Gunneridae</taxon>
        <taxon>Pentapetalae</taxon>
        <taxon>rosids</taxon>
        <taxon>malvids</taxon>
        <taxon>Brassicales</taxon>
        <taxon>Brassicaceae</taxon>
        <taxon>Brassiceae</taxon>
        <taxon>Eruca</taxon>
    </lineage>
</organism>
<dbReference type="EMBL" id="CAKOAT010022225">
    <property type="protein sequence ID" value="CAH8284524.1"/>
    <property type="molecule type" value="Genomic_DNA"/>
</dbReference>
<keyword evidence="2" id="KW-1185">Reference proteome</keyword>
<protein>
    <submittedName>
        <fullName evidence="1">Uncharacterized protein</fullName>
    </submittedName>
</protein>
<gene>
    <name evidence="1" type="ORF">ERUC_LOCUS765</name>
</gene>
<dbReference type="Proteomes" id="UP001642260">
    <property type="component" value="Unassembled WGS sequence"/>
</dbReference>
<evidence type="ECO:0000313" key="2">
    <source>
        <dbReference type="Proteomes" id="UP001642260"/>
    </source>
</evidence>